<dbReference type="Pfam" id="PF00296">
    <property type="entry name" value="Bac_luciferase"/>
    <property type="match status" value="1"/>
</dbReference>
<feature type="domain" description="Luciferase-like" evidence="2">
    <location>
        <begin position="18"/>
        <end position="312"/>
    </location>
</feature>
<evidence type="ECO:0000313" key="3">
    <source>
        <dbReference type="EMBL" id="AUV83003.1"/>
    </source>
</evidence>
<keyword evidence="4" id="KW-1185">Reference proteome</keyword>
<keyword evidence="1" id="KW-0560">Oxidoreductase</keyword>
<accession>A0A2I8VM49</accession>
<dbReference type="InterPro" id="IPR036661">
    <property type="entry name" value="Luciferase-like_sf"/>
</dbReference>
<dbReference type="CDD" id="cd01097">
    <property type="entry name" value="Tetrahydromethanopterin_reductase"/>
    <property type="match status" value="1"/>
</dbReference>
<dbReference type="Proteomes" id="UP000236584">
    <property type="component" value="Chromosome"/>
</dbReference>
<dbReference type="InterPro" id="IPR023909">
    <property type="entry name" value="F420_NP1902A"/>
</dbReference>
<dbReference type="AlphaFoldDB" id="A0A2I8VM49"/>
<dbReference type="PANTHER" id="PTHR43244:SF1">
    <property type="entry name" value="5,10-METHYLENETETRAHYDROMETHANOPTERIN REDUCTASE"/>
    <property type="match status" value="1"/>
</dbReference>
<evidence type="ECO:0000313" key="4">
    <source>
        <dbReference type="Proteomes" id="UP000236584"/>
    </source>
</evidence>
<sequence>MSESDHGRATLGVHLPVAAQPSLDGLVDVALRAEERGYERVWMPETWGRDAVTALAVMAERTDEVGLGSSLFNVYSRSPTLVGQTAVTLQEASEGRFRVGVGPSGPAVVERWHGVDFDRPLRRTREYVEILRRVFSGETVRYRGDCFELDGFRLRCGPPETPPPVDVGGMGPKAVELAGRFADGWHALMCSPDGLRTRLADLERGASLGDRSVDEVHTTLVLPCAVSGGDDDEGGEGRACGLVTQHVAFYVGGMGTFYRDALDRQGYPATRAHEAWQNGDREEALAVVEGFVDDLAVSGTPAEAREALTRFRGIDGLDEVAIAFPRGATDGDVAATVAGLAPERGGD</sequence>
<organism evidence="3 4">
    <name type="scientific">Salinigranum rubrum</name>
    <dbReference type="NCBI Taxonomy" id="755307"/>
    <lineage>
        <taxon>Archaea</taxon>
        <taxon>Methanobacteriati</taxon>
        <taxon>Methanobacteriota</taxon>
        <taxon>Stenosarchaea group</taxon>
        <taxon>Halobacteria</taxon>
        <taxon>Halobacteriales</taxon>
        <taxon>Haloferacaceae</taxon>
        <taxon>Salinigranum</taxon>
    </lineage>
</organism>
<reference evidence="3 4" key="1">
    <citation type="submission" date="2018-01" db="EMBL/GenBank/DDBJ databases">
        <title>Complete genome sequence of Salinigranum rubrum GX10T, an extremely halophilic archaeon isolated from a marine solar saltern.</title>
        <authorList>
            <person name="Han S."/>
        </authorList>
    </citation>
    <scope>NUCLEOTIDE SEQUENCE [LARGE SCALE GENOMIC DNA]</scope>
    <source>
        <strain evidence="3 4">GX10</strain>
    </source>
</reference>
<gene>
    <name evidence="3" type="ORF">C2R22_16250</name>
</gene>
<proteinExistence type="predicted"/>
<dbReference type="Gene3D" id="3.20.20.30">
    <property type="entry name" value="Luciferase-like domain"/>
    <property type="match status" value="1"/>
</dbReference>
<dbReference type="KEGG" id="srub:C2R22_16250"/>
<dbReference type="PANTHER" id="PTHR43244">
    <property type="match status" value="1"/>
</dbReference>
<evidence type="ECO:0000259" key="2">
    <source>
        <dbReference type="Pfam" id="PF00296"/>
    </source>
</evidence>
<dbReference type="InterPro" id="IPR011251">
    <property type="entry name" value="Luciferase-like_dom"/>
</dbReference>
<dbReference type="EMBL" id="CP026309">
    <property type="protein sequence ID" value="AUV83003.1"/>
    <property type="molecule type" value="Genomic_DNA"/>
</dbReference>
<dbReference type="SUPFAM" id="SSF51679">
    <property type="entry name" value="Bacterial luciferase-like"/>
    <property type="match status" value="1"/>
</dbReference>
<dbReference type="RefSeq" id="WP_103426692.1">
    <property type="nucleotide sequence ID" value="NZ_CP026309.1"/>
</dbReference>
<evidence type="ECO:0000256" key="1">
    <source>
        <dbReference type="ARBA" id="ARBA00023002"/>
    </source>
</evidence>
<dbReference type="NCBIfam" id="TIGR04024">
    <property type="entry name" value="F420_NP1902A"/>
    <property type="match status" value="1"/>
</dbReference>
<dbReference type="OrthoDB" id="167712at2157"/>
<dbReference type="GeneID" id="35593676"/>
<dbReference type="GO" id="GO:0016705">
    <property type="term" value="F:oxidoreductase activity, acting on paired donors, with incorporation or reduction of molecular oxygen"/>
    <property type="evidence" value="ECO:0007669"/>
    <property type="project" value="InterPro"/>
</dbReference>
<name>A0A2I8VM49_9EURY</name>
<dbReference type="InterPro" id="IPR050564">
    <property type="entry name" value="F420-G6PD/mer"/>
</dbReference>
<protein>
    <submittedName>
        <fullName evidence="3">TIGR04024 family LLM class F420-dependent oxidoreductase</fullName>
    </submittedName>
</protein>